<keyword evidence="1" id="KW-0732">Signal</keyword>
<evidence type="ECO:0000313" key="3">
    <source>
        <dbReference type="Proteomes" id="UP001501433"/>
    </source>
</evidence>
<protein>
    <recommendedName>
        <fullName evidence="4">DUF3575 domain-containing protein</fullName>
    </recommendedName>
</protein>
<gene>
    <name evidence="2" type="ORF">GCM10023330_12720</name>
</gene>
<evidence type="ECO:0000256" key="1">
    <source>
        <dbReference type="SAM" id="SignalP"/>
    </source>
</evidence>
<sequence length="309" mass="35649">MKKYILISCLLFFAQNIFSQESFKKVYTIPETISFKESPDICLTKLEKVKFDKLTKEEQDSIRKVFPIGSTIEYEIEKTISGKKIKVKEAIVVDKEFIEKQVVEKKIQLIEGKKMKGFVKFDENKLYVNPYLKKDKNGNFGKRDVHYYELENRQTIKLNFREWTVSGLTIPLKYRFKDNDQNISEEFSSAVNANLFIGRTFYGKTSFFHRKKVGNVSNTWKWTGGLILGASTVKLNNSNTSASEIPIESVTEITKGLATIGFGITYSYNKINFGGFMGWDYSLGDDAEKWNYNKKPWVGIAIGYSLLKF</sequence>
<feature type="chain" id="PRO_5046813307" description="DUF3575 domain-containing protein" evidence="1">
    <location>
        <begin position="20"/>
        <end position="309"/>
    </location>
</feature>
<comment type="caution">
    <text evidence="2">The sequence shown here is derived from an EMBL/GenBank/DDBJ whole genome shotgun (WGS) entry which is preliminary data.</text>
</comment>
<dbReference type="RefSeq" id="WP_345276118.1">
    <property type="nucleotide sequence ID" value="NZ_BAABJW010000002.1"/>
</dbReference>
<accession>A0ABP9CDY1</accession>
<reference evidence="3" key="1">
    <citation type="journal article" date="2019" name="Int. J. Syst. Evol. Microbiol.">
        <title>The Global Catalogue of Microorganisms (GCM) 10K type strain sequencing project: providing services to taxonomists for standard genome sequencing and annotation.</title>
        <authorList>
            <consortium name="The Broad Institute Genomics Platform"/>
            <consortium name="The Broad Institute Genome Sequencing Center for Infectious Disease"/>
            <person name="Wu L."/>
            <person name="Ma J."/>
        </authorList>
    </citation>
    <scope>NUCLEOTIDE SEQUENCE [LARGE SCALE GENOMIC DNA]</scope>
    <source>
        <strain evidence="3">JCM 18325</strain>
    </source>
</reference>
<organism evidence="2 3">
    <name type="scientific">Litoribaculum gwangyangense</name>
    <dbReference type="NCBI Taxonomy" id="1130722"/>
    <lineage>
        <taxon>Bacteria</taxon>
        <taxon>Pseudomonadati</taxon>
        <taxon>Bacteroidota</taxon>
        <taxon>Flavobacteriia</taxon>
        <taxon>Flavobacteriales</taxon>
        <taxon>Flavobacteriaceae</taxon>
        <taxon>Litoribaculum</taxon>
    </lineage>
</organism>
<feature type="signal peptide" evidence="1">
    <location>
        <begin position="1"/>
        <end position="19"/>
    </location>
</feature>
<evidence type="ECO:0008006" key="4">
    <source>
        <dbReference type="Google" id="ProtNLM"/>
    </source>
</evidence>
<name>A0ABP9CDY1_9FLAO</name>
<dbReference type="EMBL" id="BAABJW010000002">
    <property type="protein sequence ID" value="GAA4807629.1"/>
    <property type="molecule type" value="Genomic_DNA"/>
</dbReference>
<evidence type="ECO:0000313" key="2">
    <source>
        <dbReference type="EMBL" id="GAA4807629.1"/>
    </source>
</evidence>
<proteinExistence type="predicted"/>
<keyword evidence="3" id="KW-1185">Reference proteome</keyword>
<dbReference type="Proteomes" id="UP001501433">
    <property type="component" value="Unassembled WGS sequence"/>
</dbReference>